<proteinExistence type="predicted"/>
<dbReference type="CDD" id="cd08547">
    <property type="entry name" value="Type_II_cohesin"/>
    <property type="match status" value="1"/>
</dbReference>
<keyword evidence="1" id="KW-0732">Signal</keyword>
<dbReference type="GO" id="GO:0030246">
    <property type="term" value="F:carbohydrate binding"/>
    <property type="evidence" value="ECO:0007669"/>
    <property type="project" value="InterPro"/>
</dbReference>
<evidence type="ECO:0000256" key="1">
    <source>
        <dbReference type="SAM" id="SignalP"/>
    </source>
</evidence>
<dbReference type="Proteomes" id="UP000518605">
    <property type="component" value="Unassembled WGS sequence"/>
</dbReference>
<evidence type="ECO:0000313" key="4">
    <source>
        <dbReference type="Proteomes" id="UP000518605"/>
    </source>
</evidence>
<name>A0A7W5C5T2_9BACL</name>
<feature type="chain" id="PRO_5031551637" description="SLH domain-containing protein" evidence="1">
    <location>
        <begin position="28"/>
        <end position="336"/>
    </location>
</feature>
<dbReference type="InterPro" id="IPR008965">
    <property type="entry name" value="CBM2/CBM3_carb-bd_dom_sf"/>
</dbReference>
<dbReference type="PANTHER" id="PTHR43308">
    <property type="entry name" value="OUTER MEMBRANE PROTEIN ALPHA-RELATED"/>
    <property type="match status" value="1"/>
</dbReference>
<organism evidence="3 4">
    <name type="scientific">Paenibacillus endophyticus</name>
    <dbReference type="NCBI Taxonomy" id="1294268"/>
    <lineage>
        <taxon>Bacteria</taxon>
        <taxon>Bacillati</taxon>
        <taxon>Bacillota</taxon>
        <taxon>Bacilli</taxon>
        <taxon>Bacillales</taxon>
        <taxon>Paenibacillaceae</taxon>
        <taxon>Paenibacillus</taxon>
    </lineage>
</organism>
<feature type="domain" description="SLH" evidence="2">
    <location>
        <begin position="156"/>
        <end position="219"/>
    </location>
</feature>
<dbReference type="InterPro" id="IPR001119">
    <property type="entry name" value="SLH_dom"/>
</dbReference>
<evidence type="ECO:0000259" key="2">
    <source>
        <dbReference type="PROSITE" id="PS51272"/>
    </source>
</evidence>
<dbReference type="PROSITE" id="PS51272">
    <property type="entry name" value="SLH"/>
    <property type="match status" value="3"/>
</dbReference>
<feature type="signal peptide" evidence="1">
    <location>
        <begin position="1"/>
        <end position="27"/>
    </location>
</feature>
<dbReference type="RefSeq" id="WP_183560170.1">
    <property type="nucleotide sequence ID" value="NZ_CBCSLB010000002.1"/>
</dbReference>
<sequence>MLNCKRFISVGIMIMLLAMALPNFVFAAETPVFTLQQEKSDREIRVVLTADQLSDMYAFEVKLSFDKSKLRFKSAASGMTGYTITPIVEGGQLVCATTKIGKKAGENGKLVLSTLLFEQLGTGSADIKLTDVKLVDSKLQPQTLKPEVKLAAVLNGTGTVMKDINGHWAKAAIERGVALGFINGYSDGTFRPNAQVSRAEFAAMLVRALDLKSGSAGNLTFKDADGIPSWAAEEVVAAVAAGILTGYEDQTFRPSQPINRSEIAVMVTRALKWPVDSAQKSVFADREQIPAWAEPSVALAAQAGVIKGRGANLFAPAANATRAEAVTLLLAIMDLK</sequence>
<dbReference type="AlphaFoldDB" id="A0A7W5C5T2"/>
<dbReference type="Pfam" id="PF00395">
    <property type="entry name" value="SLH"/>
    <property type="match status" value="3"/>
</dbReference>
<dbReference type="Gene3D" id="2.60.40.680">
    <property type="match status" value="1"/>
</dbReference>
<feature type="domain" description="SLH" evidence="2">
    <location>
        <begin position="283"/>
        <end position="336"/>
    </location>
</feature>
<keyword evidence="4" id="KW-1185">Reference proteome</keyword>
<dbReference type="SUPFAM" id="SSF49384">
    <property type="entry name" value="Carbohydrate-binding domain"/>
    <property type="match status" value="1"/>
</dbReference>
<evidence type="ECO:0000313" key="3">
    <source>
        <dbReference type="EMBL" id="MBB3151320.1"/>
    </source>
</evidence>
<protein>
    <recommendedName>
        <fullName evidence="2">SLH domain-containing protein</fullName>
    </recommendedName>
</protein>
<dbReference type="InterPro" id="IPR051465">
    <property type="entry name" value="Cell_Envelope_Struct_Comp"/>
</dbReference>
<reference evidence="3 4" key="1">
    <citation type="submission" date="2020-08" db="EMBL/GenBank/DDBJ databases">
        <title>Genomic Encyclopedia of Type Strains, Phase III (KMG-III): the genomes of soil and plant-associated and newly described type strains.</title>
        <authorList>
            <person name="Whitman W."/>
        </authorList>
    </citation>
    <scope>NUCLEOTIDE SEQUENCE [LARGE SCALE GENOMIC DNA]</scope>
    <source>
        <strain evidence="3 4">CECT 8234</strain>
    </source>
</reference>
<dbReference type="EMBL" id="JACHXW010000003">
    <property type="protein sequence ID" value="MBB3151320.1"/>
    <property type="molecule type" value="Genomic_DNA"/>
</dbReference>
<feature type="domain" description="SLH" evidence="2">
    <location>
        <begin position="221"/>
        <end position="281"/>
    </location>
</feature>
<dbReference type="PANTHER" id="PTHR43308:SF5">
    <property type="entry name" value="S-LAYER PROTEIN _ PEPTIDOGLYCAN ENDO-BETA-N-ACETYLGLUCOSAMINIDASE"/>
    <property type="match status" value="1"/>
</dbReference>
<comment type="caution">
    <text evidence="3">The sequence shown here is derived from an EMBL/GenBank/DDBJ whole genome shotgun (WGS) entry which is preliminary data.</text>
</comment>
<accession>A0A7W5C5T2</accession>
<gene>
    <name evidence="3" type="ORF">FHS16_001363</name>
</gene>